<evidence type="ECO:0000256" key="4">
    <source>
        <dbReference type="ARBA" id="ARBA00022692"/>
    </source>
</evidence>
<evidence type="ECO:0000256" key="5">
    <source>
        <dbReference type="ARBA" id="ARBA00022989"/>
    </source>
</evidence>
<keyword evidence="6 7" id="KW-0472">Membrane</keyword>
<dbReference type="InterPro" id="IPR050171">
    <property type="entry name" value="MFS_Transporters"/>
</dbReference>
<name>A0ABP8C7Z6_9ACTN</name>
<reference evidence="9" key="1">
    <citation type="journal article" date="2019" name="Int. J. Syst. Evol. Microbiol.">
        <title>The Global Catalogue of Microorganisms (GCM) 10K type strain sequencing project: providing services to taxonomists for standard genome sequencing and annotation.</title>
        <authorList>
            <consortium name="The Broad Institute Genomics Platform"/>
            <consortium name="The Broad Institute Genome Sequencing Center for Infectious Disease"/>
            <person name="Wu L."/>
            <person name="Ma J."/>
        </authorList>
    </citation>
    <scope>NUCLEOTIDE SEQUENCE [LARGE SCALE GENOMIC DNA]</scope>
    <source>
        <strain evidence="9">JCM 17440</strain>
    </source>
</reference>
<gene>
    <name evidence="8" type="ORF">GCM10022254_42320</name>
</gene>
<feature type="transmembrane region" description="Helical" evidence="7">
    <location>
        <begin position="210"/>
        <end position="235"/>
    </location>
</feature>
<feature type="transmembrane region" description="Helical" evidence="7">
    <location>
        <begin position="100"/>
        <end position="120"/>
    </location>
</feature>
<dbReference type="Proteomes" id="UP001501710">
    <property type="component" value="Unassembled WGS sequence"/>
</dbReference>
<feature type="transmembrane region" description="Helical" evidence="7">
    <location>
        <begin position="75"/>
        <end position="94"/>
    </location>
</feature>
<feature type="transmembrane region" description="Helical" evidence="7">
    <location>
        <begin position="165"/>
        <end position="189"/>
    </location>
</feature>
<evidence type="ECO:0000256" key="2">
    <source>
        <dbReference type="ARBA" id="ARBA00022448"/>
    </source>
</evidence>
<feature type="transmembrane region" description="Helical" evidence="7">
    <location>
        <begin position="16"/>
        <end position="38"/>
    </location>
</feature>
<evidence type="ECO:0000256" key="6">
    <source>
        <dbReference type="ARBA" id="ARBA00023136"/>
    </source>
</evidence>
<feature type="transmembrane region" description="Helical" evidence="7">
    <location>
        <begin position="344"/>
        <end position="365"/>
    </location>
</feature>
<keyword evidence="2" id="KW-0813">Transport</keyword>
<evidence type="ECO:0000256" key="7">
    <source>
        <dbReference type="SAM" id="Phobius"/>
    </source>
</evidence>
<feature type="transmembrane region" description="Helical" evidence="7">
    <location>
        <begin position="241"/>
        <end position="260"/>
    </location>
</feature>
<dbReference type="Gene3D" id="1.20.1250.20">
    <property type="entry name" value="MFS general substrate transporter like domains"/>
    <property type="match status" value="1"/>
</dbReference>
<keyword evidence="5 7" id="KW-1133">Transmembrane helix</keyword>
<feature type="transmembrane region" description="Helical" evidence="7">
    <location>
        <begin position="372"/>
        <end position="393"/>
    </location>
</feature>
<dbReference type="InterPro" id="IPR036259">
    <property type="entry name" value="MFS_trans_sf"/>
</dbReference>
<comment type="caution">
    <text evidence="8">The sequence shown here is derived from an EMBL/GenBank/DDBJ whole genome shotgun (WGS) entry which is preliminary data.</text>
</comment>
<dbReference type="SUPFAM" id="SSF103473">
    <property type="entry name" value="MFS general substrate transporter"/>
    <property type="match status" value="1"/>
</dbReference>
<evidence type="ECO:0000256" key="1">
    <source>
        <dbReference type="ARBA" id="ARBA00004651"/>
    </source>
</evidence>
<evidence type="ECO:0000313" key="9">
    <source>
        <dbReference type="Proteomes" id="UP001501710"/>
    </source>
</evidence>
<dbReference type="PANTHER" id="PTHR23517">
    <property type="entry name" value="RESISTANCE PROTEIN MDTM, PUTATIVE-RELATED-RELATED"/>
    <property type="match status" value="1"/>
</dbReference>
<sequence>MRWTFWLPPDGPQRNLALIVFVHATGRGAYVTAGVLYFTQSVRLPVGQVGIGLSVAGLLALTAGPPIGHLADRRGARGVFMATLVCGAAAIAALTLATDFWTFLLAACATAYTHTAGLAARGPLVADHGQDRPQEFRGHLRAVSNVGIAIGTLPAGWAAQVGTRSAYLTLILATAASSLCAAALTWRLPPTRPIPTDRGSRWVALKDAPYAALTVLDGILAVQFKVLTITLPLWIVTRTDAPTWMIGATMLVNTAMVGSLQARVTRNINTPKSAGRAIRRAGFTFLLSCAVIVMSAGAPKWIAVATLLAAVVVHTVGELWHAAGGFEVSYALAPPHAIGQYQGLFGMGLGAADFLGPAMVTALCIQWGRPGWFVLGAIFAVTGLLVPPAVAIAEGRTRSPLVLARPTGE</sequence>
<evidence type="ECO:0000313" key="8">
    <source>
        <dbReference type="EMBL" id="GAA4235312.1"/>
    </source>
</evidence>
<dbReference type="RefSeq" id="WP_344899220.1">
    <property type="nucleotide sequence ID" value="NZ_BAABAS010000012.1"/>
</dbReference>
<dbReference type="PANTHER" id="PTHR23517:SF2">
    <property type="entry name" value="MULTIDRUG RESISTANCE PROTEIN MDTH"/>
    <property type="match status" value="1"/>
</dbReference>
<dbReference type="Pfam" id="PF07690">
    <property type="entry name" value="MFS_1"/>
    <property type="match status" value="1"/>
</dbReference>
<proteinExistence type="predicted"/>
<organism evidence="8 9">
    <name type="scientific">Actinomadura meridiana</name>
    <dbReference type="NCBI Taxonomy" id="559626"/>
    <lineage>
        <taxon>Bacteria</taxon>
        <taxon>Bacillati</taxon>
        <taxon>Actinomycetota</taxon>
        <taxon>Actinomycetes</taxon>
        <taxon>Streptosporangiales</taxon>
        <taxon>Thermomonosporaceae</taxon>
        <taxon>Actinomadura</taxon>
    </lineage>
</organism>
<keyword evidence="4 7" id="KW-0812">Transmembrane</keyword>
<dbReference type="InterPro" id="IPR011701">
    <property type="entry name" value="MFS"/>
</dbReference>
<accession>A0ABP8C7Z6</accession>
<keyword evidence="9" id="KW-1185">Reference proteome</keyword>
<keyword evidence="3" id="KW-1003">Cell membrane</keyword>
<protein>
    <submittedName>
        <fullName evidence="8">MFS transporter</fullName>
    </submittedName>
</protein>
<feature type="transmembrane region" description="Helical" evidence="7">
    <location>
        <begin position="140"/>
        <end position="159"/>
    </location>
</feature>
<dbReference type="EMBL" id="BAABAS010000012">
    <property type="protein sequence ID" value="GAA4235312.1"/>
    <property type="molecule type" value="Genomic_DNA"/>
</dbReference>
<comment type="subcellular location">
    <subcellularLocation>
        <location evidence="1">Cell membrane</location>
        <topology evidence="1">Multi-pass membrane protein</topology>
    </subcellularLocation>
</comment>
<evidence type="ECO:0000256" key="3">
    <source>
        <dbReference type="ARBA" id="ARBA00022475"/>
    </source>
</evidence>
<feature type="transmembrane region" description="Helical" evidence="7">
    <location>
        <begin position="44"/>
        <end position="63"/>
    </location>
</feature>
<feature type="transmembrane region" description="Helical" evidence="7">
    <location>
        <begin position="281"/>
        <end position="302"/>
    </location>
</feature>